<dbReference type="PROSITE" id="PS00108">
    <property type="entry name" value="PROTEIN_KINASE_ST"/>
    <property type="match status" value="1"/>
</dbReference>
<dbReference type="EMBL" id="LK032575">
    <property type="protein sequence ID" value="CDY43967.1"/>
    <property type="molecule type" value="Genomic_DNA"/>
</dbReference>
<organism evidence="2 3">
    <name type="scientific">Brassica napus</name>
    <name type="common">Rape</name>
    <dbReference type="NCBI Taxonomy" id="3708"/>
    <lineage>
        <taxon>Eukaryota</taxon>
        <taxon>Viridiplantae</taxon>
        <taxon>Streptophyta</taxon>
        <taxon>Embryophyta</taxon>
        <taxon>Tracheophyta</taxon>
        <taxon>Spermatophyta</taxon>
        <taxon>Magnoliopsida</taxon>
        <taxon>eudicotyledons</taxon>
        <taxon>Gunneridae</taxon>
        <taxon>Pentapetalae</taxon>
        <taxon>rosids</taxon>
        <taxon>malvids</taxon>
        <taxon>Brassicales</taxon>
        <taxon>Brassicaceae</taxon>
        <taxon>Brassiceae</taxon>
        <taxon>Brassica</taxon>
    </lineage>
</organism>
<protein>
    <submittedName>
        <fullName evidence="2">BnaA02g24450D protein</fullName>
    </submittedName>
</protein>
<dbReference type="InterPro" id="IPR000719">
    <property type="entry name" value="Prot_kinase_dom"/>
</dbReference>
<dbReference type="PANTHER" id="PTHR48055">
    <property type="entry name" value="LEUCINE-RICH REPEAT RECEPTOR PROTEIN KINASE EMS1"/>
    <property type="match status" value="1"/>
</dbReference>
<proteinExistence type="predicted"/>
<evidence type="ECO:0000259" key="1">
    <source>
        <dbReference type="PROSITE" id="PS50011"/>
    </source>
</evidence>
<dbReference type="PIRSF" id="PIRSF000654">
    <property type="entry name" value="Integrin-linked_kinase"/>
    <property type="match status" value="1"/>
</dbReference>
<reference evidence="2 3" key="1">
    <citation type="journal article" date="2014" name="Science">
        <title>Plant genetics. Early allopolyploid evolution in the post-Neolithic Brassica napus oilseed genome.</title>
        <authorList>
            <person name="Chalhoub B."/>
            <person name="Denoeud F."/>
            <person name="Liu S."/>
            <person name="Parkin I.A."/>
            <person name="Tang H."/>
            <person name="Wang X."/>
            <person name="Chiquet J."/>
            <person name="Belcram H."/>
            <person name="Tong C."/>
            <person name="Samans B."/>
            <person name="Correa M."/>
            <person name="Da Silva C."/>
            <person name="Just J."/>
            <person name="Falentin C."/>
            <person name="Koh C.S."/>
            <person name="Le Clainche I."/>
            <person name="Bernard M."/>
            <person name="Bento P."/>
            <person name="Noel B."/>
            <person name="Labadie K."/>
            <person name="Alberti A."/>
            <person name="Charles M."/>
            <person name="Arnaud D."/>
            <person name="Guo H."/>
            <person name="Daviaud C."/>
            <person name="Alamery S."/>
            <person name="Jabbari K."/>
            <person name="Zhao M."/>
            <person name="Edger P.P."/>
            <person name="Chelaifa H."/>
            <person name="Tack D."/>
            <person name="Lassalle G."/>
            <person name="Mestiri I."/>
            <person name="Schnel N."/>
            <person name="Le Paslier M.C."/>
            <person name="Fan G."/>
            <person name="Renault V."/>
            <person name="Bayer P.E."/>
            <person name="Golicz A.A."/>
            <person name="Manoli S."/>
            <person name="Lee T.H."/>
            <person name="Thi V.H."/>
            <person name="Chalabi S."/>
            <person name="Hu Q."/>
            <person name="Fan C."/>
            <person name="Tollenaere R."/>
            <person name="Lu Y."/>
            <person name="Battail C."/>
            <person name="Shen J."/>
            <person name="Sidebottom C.H."/>
            <person name="Wang X."/>
            <person name="Canaguier A."/>
            <person name="Chauveau A."/>
            <person name="Berard A."/>
            <person name="Deniot G."/>
            <person name="Guan M."/>
            <person name="Liu Z."/>
            <person name="Sun F."/>
            <person name="Lim Y.P."/>
            <person name="Lyons E."/>
            <person name="Town C.D."/>
            <person name="Bancroft I."/>
            <person name="Wang X."/>
            <person name="Meng J."/>
            <person name="Ma J."/>
            <person name="Pires J.C."/>
            <person name="King G.J."/>
            <person name="Brunel D."/>
            <person name="Delourme R."/>
            <person name="Renard M."/>
            <person name="Aury J.M."/>
            <person name="Adams K.L."/>
            <person name="Batley J."/>
            <person name="Snowdon R.J."/>
            <person name="Tost J."/>
            <person name="Edwards D."/>
            <person name="Zhou Y."/>
            <person name="Hua W."/>
            <person name="Sharpe A.G."/>
            <person name="Paterson A.H."/>
            <person name="Guan C."/>
            <person name="Wincker P."/>
        </authorList>
    </citation>
    <scope>NUCLEOTIDE SEQUENCE [LARGE SCALE GENOMIC DNA]</scope>
    <source>
        <strain evidence="3">cv. Darmor-bzh</strain>
    </source>
</reference>
<dbReference type="SMR" id="A0A078I1K3"/>
<keyword evidence="3" id="KW-1185">Reference proteome</keyword>
<dbReference type="GO" id="GO:0004672">
    <property type="term" value="F:protein kinase activity"/>
    <property type="evidence" value="ECO:0007669"/>
    <property type="project" value="InterPro"/>
</dbReference>
<dbReference type="OMA" id="GRSPICE"/>
<dbReference type="PANTHER" id="PTHR48055:SF57">
    <property type="entry name" value="PROTEIN KINASE DOMAIN-CONTAINING PROTEIN"/>
    <property type="match status" value="1"/>
</dbReference>
<accession>A0A078I1K3</accession>
<dbReference type="Proteomes" id="UP000028999">
    <property type="component" value="Unassembled WGS sequence"/>
</dbReference>
<dbReference type="InterPro" id="IPR051564">
    <property type="entry name" value="LRR_receptor-like_kinase"/>
</dbReference>
<evidence type="ECO:0000313" key="2">
    <source>
        <dbReference type="EMBL" id="CDY43967.1"/>
    </source>
</evidence>
<gene>
    <name evidence="2" type="primary">BnaA02g24450D</name>
    <name evidence="2" type="ORF">GSBRNA2T00079353001</name>
</gene>
<dbReference type="Gramene" id="CDY43967">
    <property type="protein sequence ID" value="CDY43967"/>
    <property type="gene ID" value="GSBRNA2T00079353001"/>
</dbReference>
<evidence type="ECO:0000313" key="3">
    <source>
        <dbReference type="Proteomes" id="UP000028999"/>
    </source>
</evidence>
<dbReference type="PaxDb" id="3708-A0A078I1K3"/>
<dbReference type="PROSITE" id="PS50011">
    <property type="entry name" value="PROTEIN_KINASE_DOM"/>
    <property type="match status" value="1"/>
</dbReference>
<dbReference type="SUPFAM" id="SSF56112">
    <property type="entry name" value="Protein kinase-like (PK-like)"/>
    <property type="match status" value="1"/>
</dbReference>
<sequence>MKALALPYMEKGSLEDAIHNSSASIGSFSERIDLCVDIASGIDYLHSGFGFPIVHCDLKPANILLDGDGIAHVSDFGTARILGLREDGSVTASTFQGTIGYLAPEFAYMRKMTTKADVFSFGIMIMELMTKRRPTSLDDDESGVVSLRQLVEMAIGDGSEGIIRVLDLEIMSSIVSREEEEGIEDLLKLCLLCTSYRPEDRPDMNEILTHLEKLRGKNSRS</sequence>
<dbReference type="FunFam" id="1.10.510.10:FF:001387">
    <property type="entry name" value="LRR receptor-like serine/threonine-protein kinase FLS2"/>
    <property type="match status" value="1"/>
</dbReference>
<dbReference type="InterPro" id="IPR008271">
    <property type="entry name" value="Ser/Thr_kinase_AS"/>
</dbReference>
<dbReference type="SMART" id="SM00220">
    <property type="entry name" value="S_TKc"/>
    <property type="match status" value="1"/>
</dbReference>
<dbReference type="Pfam" id="PF00069">
    <property type="entry name" value="Pkinase"/>
    <property type="match status" value="1"/>
</dbReference>
<dbReference type="Gene3D" id="1.10.510.10">
    <property type="entry name" value="Transferase(Phosphotransferase) domain 1"/>
    <property type="match status" value="1"/>
</dbReference>
<dbReference type="STRING" id="3708.A0A078I1K3"/>
<feature type="domain" description="Protein kinase" evidence="1">
    <location>
        <begin position="1"/>
        <end position="213"/>
    </location>
</feature>
<dbReference type="InterPro" id="IPR011009">
    <property type="entry name" value="Kinase-like_dom_sf"/>
</dbReference>
<dbReference type="AlphaFoldDB" id="A0A078I1K3"/>
<dbReference type="GO" id="GO:0005524">
    <property type="term" value="F:ATP binding"/>
    <property type="evidence" value="ECO:0007669"/>
    <property type="project" value="InterPro"/>
</dbReference>
<name>A0A078I1K3_BRANA</name>